<dbReference type="GO" id="GO:0071013">
    <property type="term" value="C:catalytic step 2 spliceosome"/>
    <property type="evidence" value="ECO:0007669"/>
    <property type="project" value="TreeGrafter"/>
</dbReference>
<keyword evidence="9" id="KW-0539">Nucleus</keyword>
<gene>
    <name evidence="12" type="primary">frg1</name>
    <name evidence="12" type="ORF">AVEN_140516_1</name>
</gene>
<evidence type="ECO:0000256" key="8">
    <source>
        <dbReference type="ARBA" id="ARBA00022552"/>
    </source>
</evidence>
<dbReference type="Pfam" id="PF08555">
    <property type="entry name" value="FAM32A"/>
    <property type="match status" value="1"/>
</dbReference>
<evidence type="ECO:0000256" key="10">
    <source>
        <dbReference type="ARBA" id="ARBA00072064"/>
    </source>
</evidence>
<evidence type="ECO:0000256" key="7">
    <source>
        <dbReference type="ARBA" id="ARBA00022541"/>
    </source>
</evidence>
<keyword evidence="5" id="KW-0963">Cytoplasm</keyword>
<dbReference type="PANTHER" id="PTHR12928">
    <property type="entry name" value="FRG1 PROTEIN"/>
    <property type="match status" value="1"/>
</dbReference>
<comment type="caution">
    <text evidence="12">The sequence shown here is derived from an EMBL/GenBank/DDBJ whole genome shotgun (WGS) entry which is preliminary data.</text>
</comment>
<organism evidence="12 13">
    <name type="scientific">Araneus ventricosus</name>
    <name type="common">Orbweaver spider</name>
    <name type="synonym">Epeira ventricosa</name>
    <dbReference type="NCBI Taxonomy" id="182803"/>
    <lineage>
        <taxon>Eukaryota</taxon>
        <taxon>Metazoa</taxon>
        <taxon>Ecdysozoa</taxon>
        <taxon>Arthropoda</taxon>
        <taxon>Chelicerata</taxon>
        <taxon>Arachnida</taxon>
        <taxon>Araneae</taxon>
        <taxon>Araneomorphae</taxon>
        <taxon>Entelegynae</taxon>
        <taxon>Araneoidea</taxon>
        <taxon>Araneidae</taxon>
        <taxon>Araneus</taxon>
    </lineage>
</organism>
<dbReference type="Gene3D" id="2.80.10.50">
    <property type="match status" value="1"/>
</dbReference>
<dbReference type="EMBL" id="BGPR01001793">
    <property type="protein sequence ID" value="GBM61968.1"/>
    <property type="molecule type" value="Genomic_DNA"/>
</dbReference>
<dbReference type="GO" id="GO:0007517">
    <property type="term" value="P:muscle organ development"/>
    <property type="evidence" value="ECO:0007669"/>
    <property type="project" value="UniProtKB-KW"/>
</dbReference>
<keyword evidence="8" id="KW-0698">rRNA processing</keyword>
<dbReference type="GO" id="GO:0006364">
    <property type="term" value="P:rRNA processing"/>
    <property type="evidence" value="ECO:0007669"/>
    <property type="project" value="UniProtKB-KW"/>
</dbReference>
<evidence type="ECO:0000256" key="1">
    <source>
        <dbReference type="ARBA" id="ARBA00004408"/>
    </source>
</evidence>
<dbReference type="AlphaFoldDB" id="A0A4Y2HAG4"/>
<evidence type="ECO:0000256" key="11">
    <source>
        <dbReference type="SAM" id="MobiDB-lite"/>
    </source>
</evidence>
<dbReference type="InterPro" id="IPR008999">
    <property type="entry name" value="Actin-crosslinking"/>
</dbReference>
<feature type="region of interest" description="Disordered" evidence="11">
    <location>
        <begin position="1"/>
        <end position="40"/>
    </location>
</feature>
<protein>
    <recommendedName>
        <fullName evidence="10">Protein FRG1 homolog</fullName>
    </recommendedName>
</protein>
<reference evidence="12 13" key="1">
    <citation type="journal article" date="2019" name="Sci. Rep.">
        <title>Orb-weaving spider Araneus ventricosus genome elucidates the spidroin gene catalogue.</title>
        <authorList>
            <person name="Kono N."/>
            <person name="Nakamura H."/>
            <person name="Ohtoshi R."/>
            <person name="Moran D.A.P."/>
            <person name="Shinohara A."/>
            <person name="Yoshida Y."/>
            <person name="Fujiwara M."/>
            <person name="Mori M."/>
            <person name="Tomita M."/>
            <person name="Arakawa K."/>
        </authorList>
    </citation>
    <scope>NUCLEOTIDE SEQUENCE [LARGE SCALE GENOMIC DNA]</scope>
</reference>
<dbReference type="FunFam" id="2.80.10.50:FF:000061">
    <property type="entry name" value="Protein FRG1"/>
    <property type="match status" value="1"/>
</dbReference>
<dbReference type="SUPFAM" id="SSF50405">
    <property type="entry name" value="Actin-crosslinking proteins"/>
    <property type="match status" value="1"/>
</dbReference>
<keyword evidence="6" id="KW-0690">Ribosome biogenesis</keyword>
<keyword evidence="7" id="KW-0517">Myogenesis</keyword>
<evidence type="ECO:0000256" key="5">
    <source>
        <dbReference type="ARBA" id="ARBA00022490"/>
    </source>
</evidence>
<dbReference type="InterPro" id="IPR010414">
    <property type="entry name" value="FRG1"/>
</dbReference>
<keyword evidence="13" id="KW-1185">Reference proteome</keyword>
<evidence type="ECO:0000256" key="3">
    <source>
        <dbReference type="ARBA" id="ARBA00004604"/>
    </source>
</evidence>
<dbReference type="InterPro" id="IPR013865">
    <property type="entry name" value="FAM32A"/>
</dbReference>
<comment type="subcellular location">
    <subcellularLocation>
        <location evidence="2">Cytoplasm</location>
    </subcellularLocation>
    <subcellularLocation>
        <location evidence="1">Nucleus</location>
        <location evidence="1">Cajal body</location>
    </subcellularLocation>
    <subcellularLocation>
        <location evidence="3">Nucleus</location>
        <location evidence="3">Nucleolus</location>
    </subcellularLocation>
</comment>
<name>A0A4Y2HAG4_ARAVE</name>
<sequence>MSEYSNVKGGKLRLKNAKKSKNKSKHHEKKRKHEEELEQVDDDATKHGNWWNVTIFKEITGPIALEFQPHCYVKALDNGQFVLGGPHPEGSGPDPEEILTAIPISDTKIALKSGYNKYLRVGMDGRLYGRSDAIGSMEQWEPVFEDGKIAILSAMNCFISIDDSTSDVIATTKKAGESEILKIRSNAPKEKDNKDDIPEEEKGSLKSCEINYVKKFQSFQDRKLRVNAEDRSVVKKAKVEGKLHEALLDRRAKMKSDKFCK</sequence>
<accession>A0A4Y2HAG4</accession>
<feature type="compositionally biased region" description="Basic residues" evidence="11">
    <location>
        <begin position="10"/>
        <end position="32"/>
    </location>
</feature>
<dbReference type="PANTHER" id="PTHR12928:SF0">
    <property type="entry name" value="FSHD REGION GENE 1"/>
    <property type="match status" value="1"/>
</dbReference>
<evidence type="ECO:0000256" key="6">
    <source>
        <dbReference type="ARBA" id="ARBA00022517"/>
    </source>
</evidence>
<dbReference type="CDD" id="cd23338">
    <property type="entry name" value="beta-trefoil_FSCN_FRG1"/>
    <property type="match status" value="1"/>
</dbReference>
<dbReference type="GO" id="GO:0055120">
    <property type="term" value="C:striated muscle dense body"/>
    <property type="evidence" value="ECO:0007669"/>
    <property type="project" value="TreeGrafter"/>
</dbReference>
<dbReference type="OrthoDB" id="5539371at2759"/>
<evidence type="ECO:0000256" key="2">
    <source>
        <dbReference type="ARBA" id="ARBA00004496"/>
    </source>
</evidence>
<dbReference type="GO" id="GO:0005730">
    <property type="term" value="C:nucleolus"/>
    <property type="evidence" value="ECO:0007669"/>
    <property type="project" value="UniProtKB-SubCell"/>
</dbReference>
<dbReference type="GO" id="GO:0051015">
    <property type="term" value="F:actin filament binding"/>
    <property type="evidence" value="ECO:0007669"/>
    <property type="project" value="TreeGrafter"/>
</dbReference>
<evidence type="ECO:0000313" key="12">
    <source>
        <dbReference type="EMBL" id="GBM61968.1"/>
    </source>
</evidence>
<comment type="similarity">
    <text evidence="4">Belongs to the FRG1 family.</text>
</comment>
<dbReference type="Proteomes" id="UP000499080">
    <property type="component" value="Unassembled WGS sequence"/>
</dbReference>
<dbReference type="Pfam" id="PF06229">
    <property type="entry name" value="FRG1"/>
    <property type="match status" value="1"/>
</dbReference>
<evidence type="ECO:0000313" key="13">
    <source>
        <dbReference type="Proteomes" id="UP000499080"/>
    </source>
</evidence>
<proteinExistence type="inferred from homology"/>
<evidence type="ECO:0000256" key="4">
    <source>
        <dbReference type="ARBA" id="ARBA00010878"/>
    </source>
</evidence>
<evidence type="ECO:0000256" key="9">
    <source>
        <dbReference type="ARBA" id="ARBA00023242"/>
    </source>
</evidence>
<dbReference type="GO" id="GO:0015030">
    <property type="term" value="C:Cajal body"/>
    <property type="evidence" value="ECO:0007669"/>
    <property type="project" value="UniProtKB-SubCell"/>
</dbReference>